<name>A0A5C7HYP3_9ROSI</name>
<evidence type="ECO:0000256" key="5">
    <source>
        <dbReference type="ARBA" id="ARBA00023242"/>
    </source>
</evidence>
<evidence type="ECO:0000313" key="8">
    <source>
        <dbReference type="EMBL" id="TXG61282.1"/>
    </source>
</evidence>
<dbReference type="OrthoDB" id="1896642at2759"/>
<dbReference type="InterPro" id="IPR002100">
    <property type="entry name" value="TF_MADSbox"/>
</dbReference>
<evidence type="ECO:0000256" key="3">
    <source>
        <dbReference type="ARBA" id="ARBA00023125"/>
    </source>
</evidence>
<dbReference type="GO" id="GO:0000981">
    <property type="term" value="F:DNA-binding transcription factor activity, RNA polymerase II-specific"/>
    <property type="evidence" value="ECO:0007669"/>
    <property type="project" value="TreeGrafter"/>
</dbReference>
<dbReference type="EMBL" id="VAHF01000005">
    <property type="protein sequence ID" value="TXG61282.1"/>
    <property type="molecule type" value="Genomic_DNA"/>
</dbReference>
<dbReference type="PROSITE" id="PS50066">
    <property type="entry name" value="MADS_BOX_2"/>
    <property type="match status" value="1"/>
</dbReference>
<feature type="compositionally biased region" description="Gly residues" evidence="6">
    <location>
        <begin position="99"/>
        <end position="113"/>
    </location>
</feature>
<evidence type="ECO:0000256" key="6">
    <source>
        <dbReference type="SAM" id="MobiDB-lite"/>
    </source>
</evidence>
<comment type="caution">
    <text evidence="8">The sequence shown here is derived from an EMBL/GenBank/DDBJ whole genome shotgun (WGS) entry which is preliminary data.</text>
</comment>
<dbReference type="InterPro" id="IPR036879">
    <property type="entry name" value="TF_MADSbox_sf"/>
</dbReference>
<dbReference type="PRINTS" id="PR00404">
    <property type="entry name" value="MADSDOMAIN"/>
</dbReference>
<dbReference type="PANTHER" id="PTHR11945:SF782">
    <property type="entry name" value="OS11G0229900 PROTEIN"/>
    <property type="match status" value="1"/>
</dbReference>
<comment type="subcellular location">
    <subcellularLocation>
        <location evidence="1">Nucleus</location>
    </subcellularLocation>
</comment>
<sequence>MGTGKKKIEIKKIEKGSARMVTFSKRRQGLFKKACDYAAKTSSQVAILVFSPAGKPFVQGSPCFDDVIERFMVERGQDSGDGSGGGDVDGGPVVERGQDSGGRGGGGDLAGGGRDIEEFFTGLEERMSRCESVEELMEVSGELEKIRDKVLERLTKQEDDFVASFFS</sequence>
<dbReference type="SUPFAM" id="SSF55455">
    <property type="entry name" value="SRF-like"/>
    <property type="match status" value="1"/>
</dbReference>
<dbReference type="Pfam" id="PF00319">
    <property type="entry name" value="SRF-TF"/>
    <property type="match status" value="1"/>
</dbReference>
<keyword evidence="2" id="KW-0805">Transcription regulation</keyword>
<dbReference type="Proteomes" id="UP000323000">
    <property type="component" value="Chromosome 5"/>
</dbReference>
<reference evidence="9" key="1">
    <citation type="journal article" date="2019" name="Gigascience">
        <title>De novo genome assembly of the endangered Acer yangbiense, a plant species with extremely small populations endemic to Yunnan Province, China.</title>
        <authorList>
            <person name="Yang J."/>
            <person name="Wariss H.M."/>
            <person name="Tao L."/>
            <person name="Zhang R."/>
            <person name="Yun Q."/>
            <person name="Hollingsworth P."/>
            <person name="Dao Z."/>
            <person name="Luo G."/>
            <person name="Guo H."/>
            <person name="Ma Y."/>
            <person name="Sun W."/>
        </authorList>
    </citation>
    <scope>NUCLEOTIDE SEQUENCE [LARGE SCALE GENOMIC DNA]</scope>
    <source>
        <strain evidence="9">cv. Malutang</strain>
    </source>
</reference>
<keyword evidence="3" id="KW-0238">DNA-binding</keyword>
<proteinExistence type="predicted"/>
<evidence type="ECO:0000259" key="7">
    <source>
        <dbReference type="PROSITE" id="PS50066"/>
    </source>
</evidence>
<dbReference type="PANTHER" id="PTHR11945">
    <property type="entry name" value="MADS BOX PROTEIN"/>
    <property type="match status" value="1"/>
</dbReference>
<dbReference type="GO" id="GO:0046983">
    <property type="term" value="F:protein dimerization activity"/>
    <property type="evidence" value="ECO:0007669"/>
    <property type="project" value="InterPro"/>
</dbReference>
<organism evidence="8 9">
    <name type="scientific">Acer yangbiense</name>
    <dbReference type="NCBI Taxonomy" id="1000413"/>
    <lineage>
        <taxon>Eukaryota</taxon>
        <taxon>Viridiplantae</taxon>
        <taxon>Streptophyta</taxon>
        <taxon>Embryophyta</taxon>
        <taxon>Tracheophyta</taxon>
        <taxon>Spermatophyta</taxon>
        <taxon>Magnoliopsida</taxon>
        <taxon>eudicotyledons</taxon>
        <taxon>Gunneridae</taxon>
        <taxon>Pentapetalae</taxon>
        <taxon>rosids</taxon>
        <taxon>malvids</taxon>
        <taxon>Sapindales</taxon>
        <taxon>Sapindaceae</taxon>
        <taxon>Hippocastanoideae</taxon>
        <taxon>Acereae</taxon>
        <taxon>Acer</taxon>
    </lineage>
</organism>
<evidence type="ECO:0000313" key="9">
    <source>
        <dbReference type="Proteomes" id="UP000323000"/>
    </source>
</evidence>
<dbReference type="SMART" id="SM00432">
    <property type="entry name" value="MADS"/>
    <property type="match status" value="1"/>
</dbReference>
<keyword evidence="4" id="KW-0804">Transcription</keyword>
<dbReference type="Gene3D" id="3.40.1810.10">
    <property type="entry name" value="Transcription factor, MADS-box"/>
    <property type="match status" value="1"/>
</dbReference>
<protein>
    <recommendedName>
        <fullName evidence="7">MADS-box domain-containing protein</fullName>
    </recommendedName>
</protein>
<evidence type="ECO:0000256" key="4">
    <source>
        <dbReference type="ARBA" id="ARBA00023163"/>
    </source>
</evidence>
<dbReference type="GO" id="GO:0000978">
    <property type="term" value="F:RNA polymerase II cis-regulatory region sequence-specific DNA binding"/>
    <property type="evidence" value="ECO:0007669"/>
    <property type="project" value="TreeGrafter"/>
</dbReference>
<gene>
    <name evidence="8" type="ORF">EZV62_012645</name>
</gene>
<evidence type="ECO:0000256" key="2">
    <source>
        <dbReference type="ARBA" id="ARBA00023015"/>
    </source>
</evidence>
<feature type="region of interest" description="Disordered" evidence="6">
    <location>
        <begin position="75"/>
        <end position="114"/>
    </location>
</feature>
<dbReference type="AlphaFoldDB" id="A0A5C7HYP3"/>
<dbReference type="GO" id="GO:0005634">
    <property type="term" value="C:nucleus"/>
    <property type="evidence" value="ECO:0007669"/>
    <property type="project" value="UniProtKB-SubCell"/>
</dbReference>
<evidence type="ECO:0000256" key="1">
    <source>
        <dbReference type="ARBA" id="ARBA00004123"/>
    </source>
</evidence>
<accession>A0A5C7HYP3</accession>
<feature type="domain" description="MADS-box" evidence="7">
    <location>
        <begin position="3"/>
        <end position="63"/>
    </location>
</feature>
<feature type="compositionally biased region" description="Gly residues" evidence="6">
    <location>
        <begin position="79"/>
        <end position="89"/>
    </location>
</feature>
<keyword evidence="9" id="KW-1185">Reference proteome</keyword>
<keyword evidence="5" id="KW-0539">Nucleus</keyword>